<dbReference type="PROSITE" id="PS51257">
    <property type="entry name" value="PROKAR_LIPOPROTEIN"/>
    <property type="match status" value="1"/>
</dbReference>
<sequence>MKKIGSLLIVVLLCVTSTACAQSDAHEVSKAPDQTPNQKEQGYVVLNDETIALFKKGKVKGIPFPLRDFPIDQVIAKWGKPDKQIDHEDIQVYVYQKKGQNITFTVDETNTVNYYTIDMNMSFKEVNQKLGSPYKVKKSTRLLRYPMGNYVLQVEDISKDKVWISLDTK</sequence>
<feature type="signal peptide" evidence="1">
    <location>
        <begin position="1"/>
        <end position="21"/>
    </location>
</feature>
<dbReference type="Pfam" id="PF14172">
    <property type="entry name" value="DUF4309"/>
    <property type="match status" value="1"/>
</dbReference>
<dbReference type="RefSeq" id="WP_173224017.1">
    <property type="nucleotide sequence ID" value="NZ_CP048104.1"/>
</dbReference>
<evidence type="ECO:0000256" key="1">
    <source>
        <dbReference type="SAM" id="SignalP"/>
    </source>
</evidence>
<dbReference type="KEGG" id="kpul:GXN76_13630"/>
<keyword evidence="1" id="KW-0732">Signal</keyword>
<reference evidence="2 3" key="1">
    <citation type="submission" date="2020-01" db="EMBL/GenBank/DDBJ databases">
        <authorList>
            <person name="Gulvik C.A."/>
            <person name="Batra D.G."/>
        </authorList>
    </citation>
    <scope>NUCLEOTIDE SEQUENCE [LARGE SCALE GENOMIC DNA]</scope>
    <source>
        <strain evidence="2 3">W9323</strain>
    </source>
</reference>
<gene>
    <name evidence="2" type="ORF">GXN76_13630</name>
</gene>
<feature type="chain" id="PRO_5028913559" evidence="1">
    <location>
        <begin position="22"/>
        <end position="169"/>
    </location>
</feature>
<evidence type="ECO:0000313" key="3">
    <source>
        <dbReference type="Proteomes" id="UP000503088"/>
    </source>
</evidence>
<dbReference type="AlphaFoldDB" id="A0A7D3XRR0"/>
<evidence type="ECO:0000313" key="2">
    <source>
        <dbReference type="EMBL" id="QKG85402.1"/>
    </source>
</evidence>
<protein>
    <submittedName>
        <fullName evidence="2">DUF4309 domain-containing protein</fullName>
    </submittedName>
</protein>
<accession>A0A7D3XRR0</accession>
<keyword evidence="3" id="KW-1185">Reference proteome</keyword>
<proteinExistence type="predicted"/>
<name>A0A7D3XRR0_9BACL</name>
<dbReference type="InterPro" id="IPR025453">
    <property type="entry name" value="DUF4309"/>
</dbReference>
<dbReference type="EMBL" id="CP048104">
    <property type="protein sequence ID" value="QKG85402.1"/>
    <property type="molecule type" value="Genomic_DNA"/>
</dbReference>
<dbReference type="Proteomes" id="UP000503088">
    <property type="component" value="Chromosome"/>
</dbReference>
<organism evidence="2 3">
    <name type="scientific">Kroppenstedtia pulmonis</name>
    <dbReference type="NCBI Taxonomy" id="1380685"/>
    <lineage>
        <taxon>Bacteria</taxon>
        <taxon>Bacillati</taxon>
        <taxon>Bacillota</taxon>
        <taxon>Bacilli</taxon>
        <taxon>Bacillales</taxon>
        <taxon>Thermoactinomycetaceae</taxon>
        <taxon>Kroppenstedtia</taxon>
    </lineage>
</organism>